<evidence type="ECO:0000256" key="8">
    <source>
        <dbReference type="RuleBase" id="RU003346"/>
    </source>
</evidence>
<dbReference type="PROSITE" id="PS00216">
    <property type="entry name" value="SUGAR_TRANSPORT_1"/>
    <property type="match status" value="1"/>
</dbReference>
<dbReference type="Proteomes" id="UP000003675">
    <property type="component" value="Unassembled WGS sequence"/>
</dbReference>
<feature type="transmembrane region" description="Helical" evidence="9">
    <location>
        <begin position="377"/>
        <end position="397"/>
    </location>
</feature>
<evidence type="ECO:0000256" key="1">
    <source>
        <dbReference type="ARBA" id="ARBA00004651"/>
    </source>
</evidence>
<feature type="transmembrane region" description="Helical" evidence="9">
    <location>
        <begin position="343"/>
        <end position="365"/>
    </location>
</feature>
<evidence type="ECO:0000313" key="12">
    <source>
        <dbReference type="Proteomes" id="UP000003675"/>
    </source>
</evidence>
<comment type="similarity">
    <text evidence="2 8">Belongs to the major facilitator superfamily. Sugar transporter (TC 2.A.1.1) family.</text>
</comment>
<dbReference type="OrthoDB" id="9783823at2"/>
<feature type="domain" description="Major facilitator superfamily (MFS) profile" evidence="10">
    <location>
        <begin position="10"/>
        <end position="432"/>
    </location>
</feature>
<keyword evidence="6 9" id="KW-1133">Transmembrane helix</keyword>
<dbReference type="NCBIfam" id="TIGR00879">
    <property type="entry name" value="SP"/>
    <property type="match status" value="1"/>
</dbReference>
<evidence type="ECO:0000313" key="11">
    <source>
        <dbReference type="EMBL" id="EEW52791.1"/>
    </source>
</evidence>
<dbReference type="InterPro" id="IPR050814">
    <property type="entry name" value="Myo-inositol_Transporter"/>
</dbReference>
<evidence type="ECO:0000256" key="9">
    <source>
        <dbReference type="SAM" id="Phobius"/>
    </source>
</evidence>
<feature type="transmembrane region" description="Helical" evidence="9">
    <location>
        <begin position="47"/>
        <end position="64"/>
    </location>
</feature>
<keyword evidence="7 9" id="KW-0472">Membrane</keyword>
<dbReference type="Gene3D" id="1.20.1250.20">
    <property type="entry name" value="MFS general substrate transporter like domains"/>
    <property type="match status" value="2"/>
</dbReference>
<dbReference type="CDD" id="cd17359">
    <property type="entry name" value="MFS_XylE_like"/>
    <property type="match status" value="1"/>
</dbReference>
<feature type="transmembrane region" description="Helical" evidence="9">
    <location>
        <begin position="286"/>
        <end position="304"/>
    </location>
</feature>
<dbReference type="GO" id="GO:0022857">
    <property type="term" value="F:transmembrane transporter activity"/>
    <property type="evidence" value="ECO:0007669"/>
    <property type="project" value="InterPro"/>
</dbReference>
<dbReference type="InterPro" id="IPR020846">
    <property type="entry name" value="MFS_dom"/>
</dbReference>
<feature type="transmembrane region" description="Helical" evidence="9">
    <location>
        <begin position="403"/>
        <end position="424"/>
    </location>
</feature>
<evidence type="ECO:0000256" key="3">
    <source>
        <dbReference type="ARBA" id="ARBA00022448"/>
    </source>
</evidence>
<accession>C8P9N5</accession>
<dbReference type="Pfam" id="PF00083">
    <property type="entry name" value="Sugar_tr"/>
    <property type="match status" value="1"/>
</dbReference>
<feature type="transmembrane region" description="Helical" evidence="9">
    <location>
        <begin position="101"/>
        <end position="123"/>
    </location>
</feature>
<dbReference type="InterPro" id="IPR005828">
    <property type="entry name" value="MFS_sugar_transport-like"/>
</dbReference>
<dbReference type="GO" id="GO:0005886">
    <property type="term" value="C:plasma membrane"/>
    <property type="evidence" value="ECO:0007669"/>
    <property type="project" value="UniProtKB-SubCell"/>
</dbReference>
<feature type="transmembrane region" description="Helical" evidence="9">
    <location>
        <begin position="135"/>
        <end position="156"/>
    </location>
</feature>
<evidence type="ECO:0000256" key="7">
    <source>
        <dbReference type="ARBA" id="ARBA00023136"/>
    </source>
</evidence>
<feature type="transmembrane region" description="Helical" evidence="9">
    <location>
        <begin position="162"/>
        <end position="184"/>
    </location>
</feature>
<dbReference type="HOGENOM" id="CLU_001265_30_5_9"/>
<feature type="transmembrane region" description="Helical" evidence="9">
    <location>
        <begin position="311"/>
        <end position="331"/>
    </location>
</feature>
<dbReference type="eggNOG" id="COG2814">
    <property type="taxonomic scope" value="Bacteria"/>
</dbReference>
<dbReference type="RefSeq" id="WP_007123566.1">
    <property type="nucleotide sequence ID" value="NZ_AZDK01000005.1"/>
</dbReference>
<dbReference type="InterPro" id="IPR005829">
    <property type="entry name" value="Sugar_transporter_CS"/>
</dbReference>
<dbReference type="PRINTS" id="PR00171">
    <property type="entry name" value="SUGRTRNSPORT"/>
</dbReference>
<evidence type="ECO:0000259" key="10">
    <source>
        <dbReference type="PROSITE" id="PS50850"/>
    </source>
</evidence>
<feature type="transmembrane region" description="Helical" evidence="9">
    <location>
        <begin position="9"/>
        <end position="35"/>
    </location>
</feature>
<dbReference type="AlphaFoldDB" id="C8P9N5"/>
<dbReference type="InterPro" id="IPR003663">
    <property type="entry name" value="Sugar/inositol_transpt"/>
</dbReference>
<feature type="transmembrane region" description="Helical" evidence="9">
    <location>
        <begin position="76"/>
        <end position="95"/>
    </location>
</feature>
<dbReference type="PANTHER" id="PTHR48020">
    <property type="entry name" value="PROTON MYO-INOSITOL COTRANSPORTER"/>
    <property type="match status" value="1"/>
</dbReference>
<evidence type="ECO:0000256" key="4">
    <source>
        <dbReference type="ARBA" id="ARBA00022475"/>
    </source>
</evidence>
<dbReference type="PROSITE" id="PS00217">
    <property type="entry name" value="SUGAR_TRANSPORT_2"/>
    <property type="match status" value="1"/>
</dbReference>
<evidence type="ECO:0000256" key="5">
    <source>
        <dbReference type="ARBA" id="ARBA00022692"/>
    </source>
</evidence>
<dbReference type="PROSITE" id="PS50850">
    <property type="entry name" value="MFS"/>
    <property type="match status" value="1"/>
</dbReference>
<protein>
    <submittedName>
        <fullName evidence="11">MFS transporter, SP family</fullName>
    </submittedName>
</protein>
<keyword evidence="4" id="KW-1003">Cell membrane</keyword>
<reference evidence="11 12" key="1">
    <citation type="submission" date="2009-09" db="EMBL/GenBank/DDBJ databases">
        <authorList>
            <person name="Qin X."/>
            <person name="Bachman B."/>
            <person name="Battles P."/>
            <person name="Bell A."/>
            <person name="Bess C."/>
            <person name="Bickham C."/>
            <person name="Chaboub L."/>
            <person name="Chen D."/>
            <person name="Coyle M."/>
            <person name="Deiros D.R."/>
            <person name="Dinh H."/>
            <person name="Forbes L."/>
            <person name="Fowler G."/>
            <person name="Francisco L."/>
            <person name="Fu Q."/>
            <person name="Gubbala S."/>
            <person name="Hale W."/>
            <person name="Han Y."/>
            <person name="Hemphill L."/>
            <person name="Highlander S.K."/>
            <person name="Hirani K."/>
            <person name="Hogues M."/>
            <person name="Jackson L."/>
            <person name="Jakkamsetti A."/>
            <person name="Javaid M."/>
            <person name="Jiang H."/>
            <person name="Korchina V."/>
            <person name="Kovar C."/>
            <person name="Lara F."/>
            <person name="Lee S."/>
            <person name="Mata R."/>
            <person name="Mathew T."/>
            <person name="Moen C."/>
            <person name="Morales K."/>
            <person name="Munidasa M."/>
            <person name="Nazareth L."/>
            <person name="Ngo R."/>
            <person name="Nguyen L."/>
            <person name="Okwuonu G."/>
            <person name="Ongeri F."/>
            <person name="Patil S."/>
            <person name="Petrosino J."/>
            <person name="Pham C."/>
            <person name="Pham P."/>
            <person name="Pu L.-L."/>
            <person name="Puazo M."/>
            <person name="Raj R."/>
            <person name="Reid J."/>
            <person name="Rouhana J."/>
            <person name="Saada N."/>
            <person name="Shang Y."/>
            <person name="Simmons D."/>
            <person name="Thornton R."/>
            <person name="Warren J."/>
            <person name="Weissenberger G."/>
            <person name="Zhang J."/>
            <person name="Zhang L."/>
            <person name="Zhou C."/>
            <person name="Zhu D."/>
            <person name="Muzny D."/>
            <person name="Worley K."/>
            <person name="Gibbs R."/>
        </authorList>
    </citation>
    <scope>NUCLEOTIDE SEQUENCE [LARGE SCALE GENOMIC DNA]</scope>
    <source>
        <strain evidence="11 12">DSM 16041</strain>
    </source>
</reference>
<evidence type="ECO:0000256" key="6">
    <source>
        <dbReference type="ARBA" id="ARBA00022989"/>
    </source>
</evidence>
<feature type="transmembrane region" description="Helical" evidence="9">
    <location>
        <begin position="244"/>
        <end position="266"/>
    </location>
</feature>
<dbReference type="PANTHER" id="PTHR48020:SF12">
    <property type="entry name" value="PROTON MYO-INOSITOL COTRANSPORTER"/>
    <property type="match status" value="1"/>
</dbReference>
<organism evidence="11 12">
    <name type="scientific">Limosilactobacillus antri DSM 16041</name>
    <dbReference type="NCBI Taxonomy" id="525309"/>
    <lineage>
        <taxon>Bacteria</taxon>
        <taxon>Bacillati</taxon>
        <taxon>Bacillota</taxon>
        <taxon>Bacilli</taxon>
        <taxon>Lactobacillales</taxon>
        <taxon>Lactobacillaceae</taxon>
        <taxon>Limosilactobacillus</taxon>
    </lineage>
</organism>
<proteinExistence type="inferred from homology"/>
<dbReference type="InterPro" id="IPR047984">
    <property type="entry name" value="XylE-like"/>
</dbReference>
<dbReference type="EMBL" id="ACLL01000059">
    <property type="protein sequence ID" value="EEW52791.1"/>
    <property type="molecule type" value="Genomic_DNA"/>
</dbReference>
<keyword evidence="3 8" id="KW-0813">Transport</keyword>
<dbReference type="SUPFAM" id="SSF103473">
    <property type="entry name" value="MFS general substrate transporter"/>
    <property type="match status" value="1"/>
</dbReference>
<gene>
    <name evidence="11" type="primary">xylT2</name>
    <name evidence="11" type="ORF">HMPREF0494_2029</name>
</gene>
<comment type="subcellular location">
    <subcellularLocation>
        <location evidence="1">Cell membrane</location>
        <topology evidence="1">Multi-pass membrane protein</topology>
    </subcellularLocation>
</comment>
<evidence type="ECO:0000256" key="2">
    <source>
        <dbReference type="ARBA" id="ARBA00010992"/>
    </source>
</evidence>
<comment type="caution">
    <text evidence="11">The sequence shown here is derived from an EMBL/GenBank/DDBJ whole genome shotgun (WGS) entry which is preliminary data.</text>
</comment>
<dbReference type="InterPro" id="IPR036259">
    <property type="entry name" value="MFS_trans_sf"/>
</dbReference>
<sequence length="466" mass="50950">MKHKLSAGWIYFFAALGGLLFGYDTGSISGAILFIEKQLSLNSWQQGSVVSAVLLGAILGAVTIGPFSDRFGRRKLLMVTSIIFFVGALGSGIAPEFWTLIIFRIILGMGVGAASALIPTYLAELAPVAKRGMMSGLFQLMVMTGLLFAYLFNYWLQGIYTGWRWMLGLAAVPAAVLFIGALILPESPRYLVRNDKENVAREVLMAMNQNDLSVVNDDIAKIQKQAAIKSGGWNELFGLMVRPALVAAVGLAIFQQVMGCNTVLYYAPTIFTDAGFGVHFALLSHIWIGIFNVIVTVIGIWLMNRVSRRKMLIVGGWLMAITLFIMCWGLMHSSDSKFAADVAVISMVIYIASFSGTWGPIMWTMIGEMFPLNIRGLGNSFSAGVNWTANMIVSLTFPPLLSFFGKGTLFIGYGIFCLLAIWFVHAKVFETQGKSLESIEQWLRDQAAKKKAAKVASSDTTNTANN</sequence>
<keyword evidence="5 9" id="KW-0812">Transmembrane</keyword>
<name>C8P9N5_9LACO</name>